<organism evidence="3 4">
    <name type="scientific">Streptomyces hazeniae</name>
    <dbReference type="NCBI Taxonomy" id="3075538"/>
    <lineage>
        <taxon>Bacteria</taxon>
        <taxon>Bacillati</taxon>
        <taxon>Actinomycetota</taxon>
        <taxon>Actinomycetes</taxon>
        <taxon>Kitasatosporales</taxon>
        <taxon>Streptomycetaceae</taxon>
        <taxon>Streptomyces</taxon>
    </lineage>
</organism>
<gene>
    <name evidence="3" type="ORF">RM572_00100</name>
</gene>
<proteinExistence type="predicted"/>
<dbReference type="RefSeq" id="WP_311671188.1">
    <property type="nucleotide sequence ID" value="NZ_JAVREQ010000001.1"/>
</dbReference>
<evidence type="ECO:0000313" key="4">
    <source>
        <dbReference type="Proteomes" id="UP001183414"/>
    </source>
</evidence>
<dbReference type="SUPFAM" id="SSF53335">
    <property type="entry name" value="S-adenosyl-L-methionine-dependent methyltransferases"/>
    <property type="match status" value="1"/>
</dbReference>
<dbReference type="EMBL" id="JAVREQ010000001">
    <property type="protein sequence ID" value="MDT0377179.1"/>
    <property type="molecule type" value="Genomic_DNA"/>
</dbReference>
<protein>
    <submittedName>
        <fullName evidence="3">Methyltransferase domain-containing protein</fullName>
    </submittedName>
</protein>
<dbReference type="GO" id="GO:0032259">
    <property type="term" value="P:methylation"/>
    <property type="evidence" value="ECO:0007669"/>
    <property type="project" value="UniProtKB-KW"/>
</dbReference>
<dbReference type="Gene3D" id="3.40.50.150">
    <property type="entry name" value="Vaccinia Virus protein VP39"/>
    <property type="match status" value="1"/>
</dbReference>
<dbReference type="Pfam" id="PF13649">
    <property type="entry name" value="Methyltransf_25"/>
    <property type="match status" value="1"/>
</dbReference>
<evidence type="ECO:0000256" key="1">
    <source>
        <dbReference type="ARBA" id="ARBA00022679"/>
    </source>
</evidence>
<dbReference type="PANTHER" id="PTHR43861">
    <property type="entry name" value="TRANS-ACONITATE 2-METHYLTRANSFERASE-RELATED"/>
    <property type="match status" value="1"/>
</dbReference>
<dbReference type="InterPro" id="IPR029063">
    <property type="entry name" value="SAM-dependent_MTases_sf"/>
</dbReference>
<dbReference type="CDD" id="cd02440">
    <property type="entry name" value="AdoMet_MTases"/>
    <property type="match status" value="1"/>
</dbReference>
<reference evidence="4" key="1">
    <citation type="submission" date="2023-07" db="EMBL/GenBank/DDBJ databases">
        <title>30 novel species of actinomycetes from the DSMZ collection.</title>
        <authorList>
            <person name="Nouioui I."/>
        </authorList>
    </citation>
    <scope>NUCLEOTIDE SEQUENCE [LARGE SCALE GENOMIC DNA]</scope>
    <source>
        <strain evidence="4">DSM 42041</strain>
    </source>
</reference>
<dbReference type="InterPro" id="IPR041698">
    <property type="entry name" value="Methyltransf_25"/>
</dbReference>
<evidence type="ECO:0000259" key="2">
    <source>
        <dbReference type="Pfam" id="PF13649"/>
    </source>
</evidence>
<keyword evidence="3" id="KW-0489">Methyltransferase</keyword>
<accession>A0ABU2NKC0</accession>
<keyword evidence="1" id="KW-0808">Transferase</keyword>
<feature type="domain" description="Methyltransferase" evidence="2">
    <location>
        <begin position="53"/>
        <end position="145"/>
    </location>
</feature>
<comment type="caution">
    <text evidence="3">The sequence shown here is derived from an EMBL/GenBank/DDBJ whole genome shotgun (WGS) entry which is preliminary data.</text>
</comment>
<dbReference type="Proteomes" id="UP001183414">
    <property type="component" value="Unassembled WGS sequence"/>
</dbReference>
<sequence length="258" mass="28039">MPTDDPRSASGCSDAGFTDADAAALYDVLCPWDARRWPGDAFYEPLVLAADAVLDVGCGTGAMLHAARRHGHTGRLTGLDPDRASLERARRRTDVEWVRGTAAEAAWDAEFALAVMTGHAFQCLVSDDELRASLAAVRAALRPGGRLVFETRHPQARAWERWSPEHATEVVDVSGRRLRVWHETLSVRDGVVTFTETTATPGGRVLRRATTALRFLEPAALDALLRAAGFTVEAVYGGWDRGPVTAESREIVAVARRP</sequence>
<keyword evidence="4" id="KW-1185">Reference proteome</keyword>
<dbReference type="GO" id="GO:0008168">
    <property type="term" value="F:methyltransferase activity"/>
    <property type="evidence" value="ECO:0007669"/>
    <property type="project" value="UniProtKB-KW"/>
</dbReference>
<evidence type="ECO:0000313" key="3">
    <source>
        <dbReference type="EMBL" id="MDT0377179.1"/>
    </source>
</evidence>
<name>A0ABU2NKC0_9ACTN</name>